<comment type="caution">
    <text evidence="4">The sequence shown here is derived from an EMBL/GenBank/DDBJ whole genome shotgun (WGS) entry which is preliminary data.</text>
</comment>
<protein>
    <submittedName>
        <fullName evidence="4">Signal recognition particle 54 kDa protein, chloroplastic</fullName>
    </submittedName>
</protein>
<gene>
    <name evidence="4" type="ORF">Tci_320490</name>
</gene>
<dbReference type="GO" id="GO:0006614">
    <property type="term" value="P:SRP-dependent cotranslational protein targeting to membrane"/>
    <property type="evidence" value="ECO:0007669"/>
    <property type="project" value="InterPro"/>
</dbReference>
<dbReference type="Gene3D" id="3.40.50.300">
    <property type="entry name" value="P-loop containing nucleotide triphosphate hydrolases"/>
    <property type="match status" value="1"/>
</dbReference>
<dbReference type="SMART" id="SM00962">
    <property type="entry name" value="SRP54"/>
    <property type="match status" value="1"/>
</dbReference>
<keyword evidence="1" id="KW-0547">Nucleotide-binding</keyword>
<dbReference type="GO" id="GO:0003924">
    <property type="term" value="F:GTPase activity"/>
    <property type="evidence" value="ECO:0007669"/>
    <property type="project" value="InterPro"/>
</dbReference>
<dbReference type="EMBL" id="BKCJ010111077">
    <property type="protein sequence ID" value="GEX48515.1"/>
    <property type="molecule type" value="Genomic_DNA"/>
</dbReference>
<proteinExistence type="predicted"/>
<dbReference type="InterPro" id="IPR000897">
    <property type="entry name" value="SRP54_GTPase_dom"/>
</dbReference>
<dbReference type="SUPFAM" id="SSF52540">
    <property type="entry name" value="P-loop containing nucleoside triphosphate hydrolases"/>
    <property type="match status" value="1"/>
</dbReference>
<dbReference type="GO" id="GO:0005525">
    <property type="term" value="F:GTP binding"/>
    <property type="evidence" value="ECO:0007669"/>
    <property type="project" value="UniProtKB-KW"/>
</dbReference>
<reference evidence="4" key="1">
    <citation type="journal article" date="2019" name="Sci. Rep.">
        <title>Draft genome of Tanacetum cinerariifolium, the natural source of mosquito coil.</title>
        <authorList>
            <person name="Yamashiro T."/>
            <person name="Shiraishi A."/>
            <person name="Satake H."/>
            <person name="Nakayama K."/>
        </authorList>
    </citation>
    <scope>NUCLEOTIDE SEQUENCE</scope>
</reference>
<dbReference type="PANTHER" id="PTHR11564">
    <property type="entry name" value="SIGNAL RECOGNITION PARTICLE 54K PROTEIN SRP54"/>
    <property type="match status" value="1"/>
</dbReference>
<name>A0A699H6G9_TANCI</name>
<keyword evidence="2" id="KW-0342">GTP-binding</keyword>
<dbReference type="GO" id="GO:0048500">
    <property type="term" value="C:signal recognition particle"/>
    <property type="evidence" value="ECO:0007669"/>
    <property type="project" value="InterPro"/>
</dbReference>
<organism evidence="4">
    <name type="scientific">Tanacetum cinerariifolium</name>
    <name type="common">Dalmatian daisy</name>
    <name type="synonym">Chrysanthemum cinerariifolium</name>
    <dbReference type="NCBI Taxonomy" id="118510"/>
    <lineage>
        <taxon>Eukaryota</taxon>
        <taxon>Viridiplantae</taxon>
        <taxon>Streptophyta</taxon>
        <taxon>Embryophyta</taxon>
        <taxon>Tracheophyta</taxon>
        <taxon>Spermatophyta</taxon>
        <taxon>Magnoliopsida</taxon>
        <taxon>eudicotyledons</taxon>
        <taxon>Gunneridae</taxon>
        <taxon>Pentapetalae</taxon>
        <taxon>asterids</taxon>
        <taxon>campanulids</taxon>
        <taxon>Asterales</taxon>
        <taxon>Asteraceae</taxon>
        <taxon>Asteroideae</taxon>
        <taxon>Anthemideae</taxon>
        <taxon>Anthemidinae</taxon>
        <taxon>Tanacetum</taxon>
    </lineage>
</organism>
<dbReference type="AlphaFoldDB" id="A0A699H6G9"/>
<evidence type="ECO:0000256" key="2">
    <source>
        <dbReference type="ARBA" id="ARBA00023134"/>
    </source>
</evidence>
<accession>A0A699H6G9</accession>
<evidence type="ECO:0000313" key="4">
    <source>
        <dbReference type="EMBL" id="GEX48515.1"/>
    </source>
</evidence>
<feature type="domain" description="SRP54-type proteins GTP-binding" evidence="3">
    <location>
        <begin position="1"/>
        <end position="104"/>
    </location>
</feature>
<dbReference type="InterPro" id="IPR027417">
    <property type="entry name" value="P-loop_NTPase"/>
</dbReference>
<evidence type="ECO:0000256" key="1">
    <source>
        <dbReference type="ARBA" id="ARBA00022741"/>
    </source>
</evidence>
<evidence type="ECO:0000259" key="3">
    <source>
        <dbReference type="SMART" id="SM00962"/>
    </source>
</evidence>
<dbReference type="Pfam" id="PF00448">
    <property type="entry name" value="SRP54"/>
    <property type="match status" value="1"/>
</dbReference>
<dbReference type="InterPro" id="IPR022941">
    <property type="entry name" value="SRP54"/>
</dbReference>
<sequence length="105" mass="11522">MLIVGDIYRPAATDQLVILGKHMDDPVYTTGTDVKPADIARQDLQEANNKNVDVIIMDTTGTLQVMLQIDKSTIDELIDVKRVLNPAKVLLVVDAMTGQKAALYL</sequence>
<dbReference type="PANTHER" id="PTHR11564:SF5">
    <property type="entry name" value="SIGNAL RECOGNITION PARTICLE SUBUNIT SRP54"/>
    <property type="match status" value="1"/>
</dbReference>